<keyword evidence="5" id="KW-1185">Reference proteome</keyword>
<dbReference type="Proteomes" id="UP000202958">
    <property type="component" value="Segment"/>
</dbReference>
<dbReference type="CDD" id="cd00085">
    <property type="entry name" value="HNHc"/>
    <property type="match status" value="1"/>
</dbReference>
<name>A0A0F6WCJ7_9CAUD</name>
<feature type="compositionally biased region" description="Basic and acidic residues" evidence="1">
    <location>
        <begin position="141"/>
        <end position="162"/>
    </location>
</feature>
<proteinExistence type="predicted"/>
<keyword evidence="4" id="KW-0540">Nuclease</keyword>
<feature type="region of interest" description="Disordered" evidence="1">
    <location>
        <begin position="128"/>
        <end position="162"/>
    </location>
</feature>
<dbReference type="InterPro" id="IPR036388">
    <property type="entry name" value="WH-like_DNA-bd_sf"/>
</dbReference>
<organism evidence="4 5">
    <name type="scientific">Sinorhizobium phage phiN3</name>
    <dbReference type="NCBI Taxonomy" id="1647405"/>
    <lineage>
        <taxon>Viruses</taxon>
        <taxon>Duplodnaviria</taxon>
        <taxon>Heunggongvirae</taxon>
        <taxon>Uroviricota</taxon>
        <taxon>Caudoviricetes</taxon>
        <taxon>Emdodecavirus</taxon>
        <taxon>Emdodecavirus N3</taxon>
    </lineage>
</organism>
<dbReference type="InterPro" id="IPR003611">
    <property type="entry name" value="NUMOD3"/>
</dbReference>
<feature type="domain" description="Nuclease associated modular" evidence="2">
    <location>
        <begin position="134"/>
        <end position="150"/>
    </location>
</feature>
<feature type="domain" description="Nuclease associated modular" evidence="2">
    <location>
        <begin position="151"/>
        <end position="167"/>
    </location>
</feature>
<evidence type="ECO:0000256" key="1">
    <source>
        <dbReference type="SAM" id="MobiDB-lite"/>
    </source>
</evidence>
<dbReference type="GeneID" id="26638784"/>
<protein>
    <submittedName>
        <fullName evidence="4">MobE homing endonuclease</fullName>
    </submittedName>
</protein>
<dbReference type="Gene3D" id="1.10.10.10">
    <property type="entry name" value="Winged helix-like DNA-binding domain superfamily/Winged helix DNA-binding domain"/>
    <property type="match status" value="1"/>
</dbReference>
<dbReference type="InterPro" id="IPR003615">
    <property type="entry name" value="HNH_nuc"/>
</dbReference>
<dbReference type="SMART" id="SM00507">
    <property type="entry name" value="HNHc"/>
    <property type="match status" value="1"/>
</dbReference>
<dbReference type="RefSeq" id="YP_009212295.1">
    <property type="nucleotide sequence ID" value="NC_028945.1"/>
</dbReference>
<dbReference type="Pfam" id="PF07460">
    <property type="entry name" value="NUMOD3"/>
    <property type="match status" value="2"/>
</dbReference>
<keyword evidence="4" id="KW-0255">Endonuclease</keyword>
<reference evidence="4 5" key="1">
    <citation type="submission" date="2015-04" db="EMBL/GenBank/DDBJ databases">
        <authorList>
            <person name="Hodson T.S."/>
            <person name="Hyde J.R."/>
            <person name="Schouten J.T."/>
            <person name="Crockett J.T."/>
            <person name="Smith T.A."/>
            <person name="Merrill B.D."/>
            <person name="Crook M.B."/>
            <person name="Griffitts J.S."/>
            <person name="Burnett S.H."/>
            <person name="Grose J.H."/>
            <person name="Breakwell D.P."/>
        </authorList>
    </citation>
    <scope>NUCLEOTIDE SEQUENCE [LARGE SCALE GENOMIC DNA]</scope>
</reference>
<dbReference type="SMART" id="SM00496">
    <property type="entry name" value="IENR2"/>
    <property type="match status" value="3"/>
</dbReference>
<gene>
    <name evidence="4" type="ORF">PHIN3_55</name>
</gene>
<dbReference type="KEGG" id="vg:26638784"/>
<sequence length="221" mass="25339">MFNNSKHTTWYFQIIDRAKSETRSKGGSVYFEEHHIIPSALGGNDETSNLILLTAREHFIAHWLLIKMVSGRDRYKMACALNSMSNGQRERRQLGSRYYEIAKTIYRESMKGNKHCVGRKLSDETKAKISASRKNKTMSPETRRKITETNSKRKQSTETRKKIGDANRKTYTLISPTGDSVVVQNMVQFCELNGLSRSHMSSLCNGTYARKTYKGWSIPIN</sequence>
<evidence type="ECO:0000259" key="3">
    <source>
        <dbReference type="SMART" id="SM00507"/>
    </source>
</evidence>
<evidence type="ECO:0000259" key="2">
    <source>
        <dbReference type="SMART" id="SM00496"/>
    </source>
</evidence>
<dbReference type="OrthoDB" id="19703at10239"/>
<evidence type="ECO:0000313" key="5">
    <source>
        <dbReference type="Proteomes" id="UP000202958"/>
    </source>
</evidence>
<accession>A0A0F6WCJ7</accession>
<dbReference type="GO" id="GO:0004519">
    <property type="term" value="F:endonuclease activity"/>
    <property type="evidence" value="ECO:0007669"/>
    <property type="project" value="UniProtKB-KW"/>
</dbReference>
<keyword evidence="4" id="KW-0378">Hydrolase</keyword>
<dbReference type="GO" id="GO:0003677">
    <property type="term" value="F:DNA binding"/>
    <property type="evidence" value="ECO:0007669"/>
    <property type="project" value="InterPro"/>
</dbReference>
<feature type="domain" description="Nuclease associated modular" evidence="2">
    <location>
        <begin position="117"/>
        <end position="133"/>
    </location>
</feature>
<evidence type="ECO:0000313" key="4">
    <source>
        <dbReference type="EMBL" id="AKF13320.1"/>
    </source>
</evidence>
<dbReference type="EMBL" id="KR052482">
    <property type="protein sequence ID" value="AKF13320.1"/>
    <property type="molecule type" value="Genomic_DNA"/>
</dbReference>
<feature type="domain" description="HNH nuclease" evidence="3">
    <location>
        <begin position="9"/>
        <end position="59"/>
    </location>
</feature>